<protein>
    <submittedName>
        <fullName evidence="4">Uncharacterized protein</fullName>
    </submittedName>
</protein>
<dbReference type="InterPro" id="IPR029058">
    <property type="entry name" value="AB_hydrolase_fold"/>
</dbReference>
<dbReference type="HOGENOM" id="CLU_303367_0_0_1"/>
<dbReference type="eggNOG" id="KOG0101">
    <property type="taxonomic scope" value="Eukaryota"/>
</dbReference>
<dbReference type="Proteomes" id="UP000001514">
    <property type="component" value="Unassembled WGS sequence"/>
</dbReference>
<accession>D8SBA6</accession>
<dbReference type="Gene3D" id="3.30.420.40">
    <property type="match status" value="2"/>
</dbReference>
<dbReference type="GO" id="GO:0140662">
    <property type="term" value="F:ATP-dependent protein folding chaperone"/>
    <property type="evidence" value="ECO:0007669"/>
    <property type="project" value="InterPro"/>
</dbReference>
<dbReference type="InterPro" id="IPR043129">
    <property type="entry name" value="ATPase_NBD"/>
</dbReference>
<dbReference type="eggNOG" id="KOG2182">
    <property type="taxonomic scope" value="Eukaryota"/>
</dbReference>
<dbReference type="Gene3D" id="1.20.120.980">
    <property type="entry name" value="Serine carboxypeptidase S28, SKS domain"/>
    <property type="match status" value="1"/>
</dbReference>
<keyword evidence="3" id="KW-0732">Signal</keyword>
<dbReference type="Gene3D" id="3.90.640.10">
    <property type="entry name" value="Actin, Chain A, domain 4"/>
    <property type="match status" value="1"/>
</dbReference>
<dbReference type="AlphaFoldDB" id="D8SBA6"/>
<evidence type="ECO:0000313" key="4">
    <source>
        <dbReference type="EMBL" id="EFJ18359.1"/>
    </source>
</evidence>
<dbReference type="InParanoid" id="D8SBA6"/>
<dbReference type="GO" id="GO:0005524">
    <property type="term" value="F:ATP binding"/>
    <property type="evidence" value="ECO:0007669"/>
    <property type="project" value="UniProtKB-KW"/>
</dbReference>
<evidence type="ECO:0000256" key="2">
    <source>
        <dbReference type="ARBA" id="ARBA00022840"/>
    </source>
</evidence>
<keyword evidence="1" id="KW-0547">Nucleotide-binding</keyword>
<dbReference type="EMBL" id="GL377610">
    <property type="protein sequence ID" value="EFJ18359.1"/>
    <property type="molecule type" value="Genomic_DNA"/>
</dbReference>
<reference evidence="4 5" key="1">
    <citation type="journal article" date="2011" name="Science">
        <title>The Selaginella genome identifies genetic changes associated with the evolution of vascular plants.</title>
        <authorList>
            <person name="Banks J.A."/>
            <person name="Nishiyama T."/>
            <person name="Hasebe M."/>
            <person name="Bowman J.L."/>
            <person name="Gribskov M."/>
            <person name="dePamphilis C."/>
            <person name="Albert V.A."/>
            <person name="Aono N."/>
            <person name="Aoyama T."/>
            <person name="Ambrose B.A."/>
            <person name="Ashton N.W."/>
            <person name="Axtell M.J."/>
            <person name="Barker E."/>
            <person name="Barker M.S."/>
            <person name="Bennetzen J.L."/>
            <person name="Bonawitz N.D."/>
            <person name="Chapple C."/>
            <person name="Cheng C."/>
            <person name="Correa L.G."/>
            <person name="Dacre M."/>
            <person name="DeBarry J."/>
            <person name="Dreyer I."/>
            <person name="Elias M."/>
            <person name="Engstrom E.M."/>
            <person name="Estelle M."/>
            <person name="Feng L."/>
            <person name="Finet C."/>
            <person name="Floyd S.K."/>
            <person name="Frommer W.B."/>
            <person name="Fujita T."/>
            <person name="Gramzow L."/>
            <person name="Gutensohn M."/>
            <person name="Harholt J."/>
            <person name="Hattori M."/>
            <person name="Heyl A."/>
            <person name="Hirai T."/>
            <person name="Hiwatashi Y."/>
            <person name="Ishikawa M."/>
            <person name="Iwata M."/>
            <person name="Karol K.G."/>
            <person name="Koehler B."/>
            <person name="Kolukisaoglu U."/>
            <person name="Kubo M."/>
            <person name="Kurata T."/>
            <person name="Lalonde S."/>
            <person name="Li K."/>
            <person name="Li Y."/>
            <person name="Litt A."/>
            <person name="Lyons E."/>
            <person name="Manning G."/>
            <person name="Maruyama T."/>
            <person name="Michael T.P."/>
            <person name="Mikami K."/>
            <person name="Miyazaki S."/>
            <person name="Morinaga S."/>
            <person name="Murata T."/>
            <person name="Mueller-Roeber B."/>
            <person name="Nelson D.R."/>
            <person name="Obara M."/>
            <person name="Oguri Y."/>
            <person name="Olmstead R.G."/>
            <person name="Onodera N."/>
            <person name="Petersen B.L."/>
            <person name="Pils B."/>
            <person name="Prigge M."/>
            <person name="Rensing S.A."/>
            <person name="Riano-Pachon D.M."/>
            <person name="Roberts A.W."/>
            <person name="Sato Y."/>
            <person name="Scheller H.V."/>
            <person name="Schulz B."/>
            <person name="Schulz C."/>
            <person name="Shakirov E.V."/>
            <person name="Shibagaki N."/>
            <person name="Shinohara N."/>
            <person name="Shippen D.E."/>
            <person name="Soerensen I."/>
            <person name="Sotooka R."/>
            <person name="Sugimoto N."/>
            <person name="Sugita M."/>
            <person name="Sumikawa N."/>
            <person name="Tanurdzic M."/>
            <person name="Theissen G."/>
            <person name="Ulvskov P."/>
            <person name="Wakazuki S."/>
            <person name="Weng J.K."/>
            <person name="Willats W.W."/>
            <person name="Wipf D."/>
            <person name="Wolf P.G."/>
            <person name="Yang L."/>
            <person name="Zimmer A.D."/>
            <person name="Zhu Q."/>
            <person name="Mitros T."/>
            <person name="Hellsten U."/>
            <person name="Loque D."/>
            <person name="Otillar R."/>
            <person name="Salamov A."/>
            <person name="Schmutz J."/>
            <person name="Shapiro H."/>
            <person name="Lindquist E."/>
            <person name="Lucas S."/>
            <person name="Rokhsar D."/>
            <person name="Grigoriev I.V."/>
        </authorList>
    </citation>
    <scope>NUCLEOTIDE SEQUENCE [LARGE SCALE GENOMIC DNA]</scope>
</reference>
<dbReference type="SUPFAM" id="SSF53474">
    <property type="entry name" value="alpha/beta-Hydrolases"/>
    <property type="match status" value="1"/>
</dbReference>
<dbReference type="KEGG" id="smo:SELMODRAFT_444586"/>
<dbReference type="PANTHER" id="PTHR14187">
    <property type="entry name" value="ALPHA KINASE/ELONGATION FACTOR 2 KINASE"/>
    <property type="match status" value="1"/>
</dbReference>
<dbReference type="GO" id="GO:0070008">
    <property type="term" value="F:serine-type exopeptidase activity"/>
    <property type="evidence" value="ECO:0007669"/>
    <property type="project" value="InterPro"/>
</dbReference>
<dbReference type="InterPro" id="IPR008758">
    <property type="entry name" value="Peptidase_S28"/>
</dbReference>
<dbReference type="ESTHER" id="selml-d8sba6">
    <property type="family name" value="Prolylcarboxypeptidase"/>
</dbReference>
<dbReference type="InterPro" id="IPR013126">
    <property type="entry name" value="Hsp_70_fam"/>
</dbReference>
<keyword evidence="2" id="KW-0067">ATP-binding</keyword>
<sequence length="1028" mass="115660">MRMLLVCFVLLATSTSFSSAFVPSSRLGFKPEFLPEGSRSPPRGKETVNFFTRQKLDHFAPEDPRVFSQKYLELLDFFRPHNGPIFLVMCGESTCTGDYVTTYVGTLAESFGAAIVTVEHRYYGHSSPFQHLNLHNLKYLTSKQSLFDHAVFIDYYQDLINQKYNKTEKNPWIVIGGSYAGALSAWFRLKFPHLVAGSWASSAVVEAILDYSAYDKQLGVSVGPKCKQALQEITRLTEHGLVENATEIKYLFGFSPKDNITDDTLLAYVANAAAGEIQYGKIDALCDPLLKAEKSNRNLLKTYAKILDRINSDTNGNERDNESWDFQYCTEVGYFQVASDRKSSIRSSRINTQFFINYCAEQFGNGTFPDVKTTNLYYGGWNIAGSRIMFLNGSQDPWRHASKQTSSKDMPALVLRCHTCSHCVDLSAPCRETTANTTKCRELARAHAFIHSNFPTIAMSTPKYVVGLDFGTTFSGFAFAHRSNPSDIHSFYEWPSEREVGAKPYCKTQTSLLYSTSSPSPSSAPFLELQHWGHDAERHNSGSIFVTKFKLHLAPAQPSSSPPPLPPWFLLHRGLSVEKVTVDYLRCISSFAKLQLKELYKSFFREEEVQWCLTVPALWDDAAKEKMRTFAEAAGISSADFPVKIILEPEAASFYCQTKLIDSLKFKRNDTFLVADVGGGTIDTVVHTRAFQNGVKVRETSACSGAIGGATFVDEKMMSFLAEKIGCLPEFVKLAKNRMQLTKWWFQVKCSFDGSPDFASTWTIPGKLSKAWRKHDEKLGVERDYGEYDELKVNAADIKAVFDPEVDKIVHLISQQLDGSSDKVRYIFLVGGFANNPYLVTRVREAFKERVAKVFVPPNPGSAICNGAVMLGFDDRLVLSRISRKTYGMSSIRPFEVGDPLQYMLVDEDGHLCCENNFLVFVRKNQPVPQDSKVERIISPVGSKQEKVRLELYTSIKDHPRFVTEVGSTLEESFEIDVSSGVELGRGRAVLVSMFFGRSMIEVTARRLNFGNREEERVWSFPLESSYK</sequence>
<organism evidence="5">
    <name type="scientific">Selaginella moellendorffii</name>
    <name type="common">Spikemoss</name>
    <dbReference type="NCBI Taxonomy" id="88036"/>
    <lineage>
        <taxon>Eukaryota</taxon>
        <taxon>Viridiplantae</taxon>
        <taxon>Streptophyta</taxon>
        <taxon>Embryophyta</taxon>
        <taxon>Tracheophyta</taxon>
        <taxon>Lycopodiopsida</taxon>
        <taxon>Selaginellales</taxon>
        <taxon>Selaginellaceae</taxon>
        <taxon>Selaginella</taxon>
    </lineage>
</organism>
<dbReference type="InterPro" id="IPR042269">
    <property type="entry name" value="Ser_carbopepase_S28_SKS"/>
</dbReference>
<dbReference type="CDD" id="cd10229">
    <property type="entry name" value="ASKHA_NBD_HSP70_HSPA12"/>
    <property type="match status" value="1"/>
</dbReference>
<evidence type="ECO:0000256" key="1">
    <source>
        <dbReference type="ARBA" id="ARBA00022741"/>
    </source>
</evidence>
<proteinExistence type="predicted"/>
<evidence type="ECO:0000256" key="3">
    <source>
        <dbReference type="SAM" id="SignalP"/>
    </source>
</evidence>
<dbReference type="SUPFAM" id="SSF53067">
    <property type="entry name" value="Actin-like ATPase domain"/>
    <property type="match status" value="1"/>
</dbReference>
<gene>
    <name evidence="4" type="ORF">SELMODRAFT_444586</name>
</gene>
<dbReference type="Pfam" id="PF00012">
    <property type="entry name" value="HSP70"/>
    <property type="match status" value="1"/>
</dbReference>
<feature type="chain" id="PRO_5003122568" evidence="3">
    <location>
        <begin position="21"/>
        <end position="1028"/>
    </location>
</feature>
<feature type="signal peptide" evidence="3">
    <location>
        <begin position="1"/>
        <end position="20"/>
    </location>
</feature>
<dbReference type="PANTHER" id="PTHR14187:SF5">
    <property type="entry name" value="HEAT SHOCK 70 KDA PROTEIN 12A"/>
    <property type="match status" value="1"/>
</dbReference>
<dbReference type="Gramene" id="EFJ18359">
    <property type="protein sequence ID" value="EFJ18359"/>
    <property type="gene ID" value="SELMODRAFT_444586"/>
</dbReference>
<dbReference type="GO" id="GO:0006508">
    <property type="term" value="P:proteolysis"/>
    <property type="evidence" value="ECO:0007669"/>
    <property type="project" value="InterPro"/>
</dbReference>
<dbReference type="Gene3D" id="3.40.50.1820">
    <property type="entry name" value="alpha/beta hydrolase"/>
    <property type="match status" value="1"/>
</dbReference>
<dbReference type="Pfam" id="PF05577">
    <property type="entry name" value="Peptidase_S28"/>
    <property type="match status" value="1"/>
</dbReference>
<evidence type="ECO:0000313" key="5">
    <source>
        <dbReference type="Proteomes" id="UP000001514"/>
    </source>
</evidence>
<name>D8SBA6_SELML</name>
<keyword evidence="5" id="KW-1185">Reference proteome</keyword>